<sequence length="66" mass="7472">MIEGRIVPWIPILIMDALVVKVRDGNHVMNKAFYLALGINLQGAKEILGIWDLRAHPREQSSGYRS</sequence>
<dbReference type="GO" id="GO:0004803">
    <property type="term" value="F:transposase activity"/>
    <property type="evidence" value="ECO:0007669"/>
    <property type="project" value="InterPro"/>
</dbReference>
<dbReference type="AlphaFoldDB" id="M3GU59"/>
<comment type="function">
    <text evidence="1">Required for the transposition of the insertion element.</text>
</comment>
<keyword evidence="3" id="KW-0815">Transposition</keyword>
<evidence type="ECO:0000256" key="2">
    <source>
        <dbReference type="ARBA" id="ARBA00010961"/>
    </source>
</evidence>
<organism evidence="6 7">
    <name type="scientific">Leptospira weilii serovar Topaz str. LT2116</name>
    <dbReference type="NCBI Taxonomy" id="1088540"/>
    <lineage>
        <taxon>Bacteria</taxon>
        <taxon>Pseudomonadati</taxon>
        <taxon>Spirochaetota</taxon>
        <taxon>Spirochaetia</taxon>
        <taxon>Leptospirales</taxon>
        <taxon>Leptospiraceae</taxon>
        <taxon>Leptospira</taxon>
    </lineage>
</organism>
<keyword evidence="4" id="KW-0238">DNA-binding</keyword>
<protein>
    <submittedName>
        <fullName evidence="6">Transposase, mutator-like family protein</fullName>
    </submittedName>
</protein>
<evidence type="ECO:0000313" key="6">
    <source>
        <dbReference type="EMBL" id="EMF80456.1"/>
    </source>
</evidence>
<gene>
    <name evidence="6" type="ORF">LEP1GSC188_0428</name>
</gene>
<accession>M3GU59</accession>
<dbReference type="EMBL" id="AHOR02000054">
    <property type="protein sequence ID" value="EMF80456.1"/>
    <property type="molecule type" value="Genomic_DNA"/>
</dbReference>
<evidence type="ECO:0000313" key="7">
    <source>
        <dbReference type="Proteomes" id="UP000011770"/>
    </source>
</evidence>
<evidence type="ECO:0000256" key="5">
    <source>
        <dbReference type="ARBA" id="ARBA00023172"/>
    </source>
</evidence>
<evidence type="ECO:0000256" key="1">
    <source>
        <dbReference type="ARBA" id="ARBA00002190"/>
    </source>
</evidence>
<dbReference type="InterPro" id="IPR001207">
    <property type="entry name" value="Transposase_mutator"/>
</dbReference>
<dbReference type="GO" id="GO:0003677">
    <property type="term" value="F:DNA binding"/>
    <property type="evidence" value="ECO:0007669"/>
    <property type="project" value="UniProtKB-KW"/>
</dbReference>
<name>M3GU59_9LEPT</name>
<evidence type="ECO:0000256" key="3">
    <source>
        <dbReference type="ARBA" id="ARBA00022578"/>
    </source>
</evidence>
<dbReference type="GO" id="GO:0006313">
    <property type="term" value="P:DNA transposition"/>
    <property type="evidence" value="ECO:0007669"/>
    <property type="project" value="InterPro"/>
</dbReference>
<evidence type="ECO:0000256" key="4">
    <source>
        <dbReference type="ARBA" id="ARBA00023125"/>
    </source>
</evidence>
<dbReference type="Proteomes" id="UP000011770">
    <property type="component" value="Unassembled WGS sequence"/>
</dbReference>
<comment type="similarity">
    <text evidence="2">Belongs to the transposase mutator family.</text>
</comment>
<keyword evidence="5" id="KW-0233">DNA recombination</keyword>
<reference evidence="6 7" key="1">
    <citation type="submission" date="2013-01" db="EMBL/GenBank/DDBJ databases">
        <authorList>
            <person name="Harkins D.M."/>
            <person name="Durkin A.S."/>
            <person name="Brinkac L.M."/>
            <person name="Haft D.H."/>
            <person name="Selengut J.D."/>
            <person name="Sanka R."/>
            <person name="DePew J."/>
            <person name="Purushe J."/>
            <person name="Tulsiani S.M."/>
            <person name="Graham G.C."/>
            <person name="Burns M.-A."/>
            <person name="Dohnt M.F."/>
            <person name="Smythe L.D."/>
            <person name="McKay D.B."/>
            <person name="Craig S.B."/>
            <person name="Vinetz J.M."/>
            <person name="Sutton G.G."/>
            <person name="Nierman W.C."/>
            <person name="Fouts D.E."/>
        </authorList>
    </citation>
    <scope>NUCLEOTIDE SEQUENCE [LARGE SCALE GENOMIC DNA]</scope>
    <source>
        <strain evidence="6 7">LT2116</strain>
    </source>
</reference>
<comment type="caution">
    <text evidence="6">The sequence shown here is derived from an EMBL/GenBank/DDBJ whole genome shotgun (WGS) entry which is preliminary data.</text>
</comment>
<dbReference type="Pfam" id="PF00872">
    <property type="entry name" value="Transposase_mut"/>
    <property type="match status" value="1"/>
</dbReference>
<proteinExistence type="inferred from homology"/>